<dbReference type="Gene3D" id="3.10.580.10">
    <property type="entry name" value="CBS-domain"/>
    <property type="match status" value="1"/>
</dbReference>
<dbReference type="GO" id="GO:0097367">
    <property type="term" value="F:carbohydrate derivative binding"/>
    <property type="evidence" value="ECO:0007669"/>
    <property type="project" value="InterPro"/>
</dbReference>
<keyword evidence="2" id="KW-0677">Repeat</keyword>
<evidence type="ECO:0000256" key="8">
    <source>
        <dbReference type="PROSITE-ProRule" id="PRU00703"/>
    </source>
</evidence>
<dbReference type="PANTHER" id="PTHR42745:SF1">
    <property type="entry name" value="ARABINOSE 5-PHOSPHATE ISOMERASE KDSD"/>
    <property type="match status" value="1"/>
</dbReference>
<dbReference type="PROSITE" id="PS51464">
    <property type="entry name" value="SIS"/>
    <property type="match status" value="1"/>
</dbReference>
<dbReference type="InterPro" id="IPR004800">
    <property type="entry name" value="KdsD/KpsF-type"/>
</dbReference>
<sequence length="321" mass="34274">MKSDIEVKRIAKEVLKNEADALLKLIDYIDDDFVKSVQLIFESKGRVVITGVGKSAIIAQKIVATMNSTGTPSIYMHAADAIHGDLGNIQQDDVVICISKSGTTPEVKVLIPLIKNFGNKIIAITGNMTSNLATSADFVLNATIDVEACPNNLAPTTSTTAQLAIGDALAVCLLNLKSFSSTDFAKYHPGGALGKKLYLRVGEVADRNEKPSVKLTDNLKAVIVEISANRLGAAAVVENGGLKGVITDGDLRRMLSGSVDFDTITAADIMSKSPKSIDYDSLAVEALKVMKMHNISQLIVLKEGQYAGLIHIHDLIREGIL</sequence>
<dbReference type="PROSITE" id="PS51371">
    <property type="entry name" value="CBS"/>
    <property type="match status" value="2"/>
</dbReference>
<dbReference type="Pfam" id="PF01380">
    <property type="entry name" value="SIS"/>
    <property type="match status" value="1"/>
</dbReference>
<name>A0A6N9NH64_9FLAO</name>
<evidence type="ECO:0000259" key="9">
    <source>
        <dbReference type="PROSITE" id="PS51371"/>
    </source>
</evidence>
<accession>A0A6N9NH64</accession>
<comment type="similarity">
    <text evidence="1 4">Belongs to the SIS family. GutQ/KpsF subfamily.</text>
</comment>
<keyword evidence="6" id="KW-0479">Metal-binding</keyword>
<evidence type="ECO:0000259" key="10">
    <source>
        <dbReference type="PROSITE" id="PS51464"/>
    </source>
</evidence>
<feature type="binding site" evidence="6">
    <location>
        <position position="77"/>
    </location>
    <ligand>
        <name>Zn(2+)</name>
        <dbReference type="ChEBI" id="CHEBI:29105"/>
    </ligand>
</feature>
<dbReference type="PANTHER" id="PTHR42745">
    <property type="match status" value="1"/>
</dbReference>
<evidence type="ECO:0000256" key="1">
    <source>
        <dbReference type="ARBA" id="ARBA00008165"/>
    </source>
</evidence>
<feature type="site" description="Catalytically relevant" evidence="7">
    <location>
        <position position="106"/>
    </location>
</feature>
<dbReference type="InterPro" id="IPR046342">
    <property type="entry name" value="CBS_dom_sf"/>
</dbReference>
<dbReference type="InterPro" id="IPR001347">
    <property type="entry name" value="SIS_dom"/>
</dbReference>
<feature type="site" description="Catalytically relevant" evidence="7">
    <location>
        <position position="54"/>
    </location>
</feature>
<dbReference type="InterPro" id="IPR035474">
    <property type="entry name" value="SIS_Kpsf"/>
</dbReference>
<feature type="binding site" evidence="5">
    <location>
        <position position="216"/>
    </location>
    <ligand>
        <name>substrate</name>
    </ligand>
</feature>
<evidence type="ECO:0000256" key="3">
    <source>
        <dbReference type="ARBA" id="ARBA00023122"/>
    </source>
</evidence>
<evidence type="ECO:0000256" key="4">
    <source>
        <dbReference type="PIRNR" id="PIRNR004692"/>
    </source>
</evidence>
<protein>
    <submittedName>
        <fullName evidence="11">KpsF/GutQ family sugar-phosphate isomerase</fullName>
    </submittedName>
</protein>
<evidence type="ECO:0000256" key="2">
    <source>
        <dbReference type="ARBA" id="ARBA00022737"/>
    </source>
</evidence>
<comment type="caution">
    <text evidence="11">The sequence shown here is derived from an EMBL/GenBank/DDBJ whole genome shotgun (WGS) entry which is preliminary data.</text>
</comment>
<keyword evidence="12" id="KW-1185">Reference proteome</keyword>
<dbReference type="AlphaFoldDB" id="A0A6N9NH64"/>
<dbReference type="CDD" id="cd04604">
    <property type="entry name" value="CBS_pair_SIS_assoc"/>
    <property type="match status" value="1"/>
</dbReference>
<dbReference type="GO" id="GO:1901135">
    <property type="term" value="P:carbohydrate derivative metabolic process"/>
    <property type="evidence" value="ECO:0007669"/>
    <property type="project" value="InterPro"/>
</dbReference>
<dbReference type="InterPro" id="IPR050986">
    <property type="entry name" value="GutQ/KpsF_isomerases"/>
</dbReference>
<keyword evidence="11" id="KW-0413">Isomerase</keyword>
<feature type="domain" description="CBS" evidence="9">
    <location>
        <begin position="205"/>
        <end position="261"/>
    </location>
</feature>
<dbReference type="PIRSF" id="PIRSF004692">
    <property type="entry name" value="KdsD_KpsF"/>
    <property type="match status" value="1"/>
</dbReference>
<dbReference type="InterPro" id="IPR000644">
    <property type="entry name" value="CBS_dom"/>
</dbReference>
<reference evidence="11 12" key="1">
    <citation type="submission" date="2019-12" db="EMBL/GenBank/DDBJ databases">
        <authorList>
            <person name="Zhao J."/>
        </authorList>
    </citation>
    <scope>NUCLEOTIDE SEQUENCE [LARGE SCALE GENOMIC DNA]</scope>
    <source>
        <strain evidence="11 12">S-15</strain>
    </source>
</reference>
<keyword evidence="6" id="KW-0862">Zinc</keyword>
<feature type="site" description="Catalytically relevant" evidence="7">
    <location>
        <position position="188"/>
    </location>
</feature>
<dbReference type="Proteomes" id="UP000470771">
    <property type="component" value="Unassembled WGS sequence"/>
</dbReference>
<evidence type="ECO:0000313" key="11">
    <source>
        <dbReference type="EMBL" id="NBG65253.1"/>
    </source>
</evidence>
<feature type="binding site" evidence="5">
    <location>
        <position position="83"/>
    </location>
    <ligand>
        <name>substrate</name>
    </ligand>
</feature>
<evidence type="ECO:0000256" key="6">
    <source>
        <dbReference type="PIRSR" id="PIRSR004692-2"/>
    </source>
</evidence>
<dbReference type="EMBL" id="WWNE01000004">
    <property type="protein sequence ID" value="NBG65253.1"/>
    <property type="molecule type" value="Genomic_DNA"/>
</dbReference>
<proteinExistence type="inferred from homology"/>
<feature type="domain" description="CBS" evidence="9">
    <location>
        <begin position="270"/>
        <end position="321"/>
    </location>
</feature>
<dbReference type="InterPro" id="IPR046348">
    <property type="entry name" value="SIS_dom_sf"/>
</dbReference>
<dbReference type="FunFam" id="3.40.50.10490:FF:000011">
    <property type="entry name" value="Arabinose 5-phosphate isomerase"/>
    <property type="match status" value="1"/>
</dbReference>
<dbReference type="GO" id="GO:0019146">
    <property type="term" value="F:arabinose-5-phosphate isomerase activity"/>
    <property type="evidence" value="ECO:0007669"/>
    <property type="project" value="UniProtKB-ARBA"/>
</dbReference>
<evidence type="ECO:0000313" key="12">
    <source>
        <dbReference type="Proteomes" id="UP000470771"/>
    </source>
</evidence>
<dbReference type="GO" id="GO:0005975">
    <property type="term" value="P:carbohydrate metabolic process"/>
    <property type="evidence" value="ECO:0007669"/>
    <property type="project" value="InterPro"/>
</dbReference>
<dbReference type="GO" id="GO:0046872">
    <property type="term" value="F:metal ion binding"/>
    <property type="evidence" value="ECO:0007669"/>
    <property type="project" value="UniProtKB-KW"/>
</dbReference>
<keyword evidence="3 8" id="KW-0129">CBS domain</keyword>
<evidence type="ECO:0000256" key="7">
    <source>
        <dbReference type="PIRSR" id="PIRSR004692-3"/>
    </source>
</evidence>
<dbReference type="SUPFAM" id="SSF53697">
    <property type="entry name" value="SIS domain"/>
    <property type="match status" value="1"/>
</dbReference>
<dbReference type="CDD" id="cd05014">
    <property type="entry name" value="SIS_Kpsf"/>
    <property type="match status" value="1"/>
</dbReference>
<dbReference type="Gene3D" id="3.40.50.10490">
    <property type="entry name" value="Glucose-6-phosphate isomerase like protein, domain 1"/>
    <property type="match status" value="1"/>
</dbReference>
<feature type="domain" description="SIS" evidence="10">
    <location>
        <begin position="36"/>
        <end position="179"/>
    </location>
</feature>
<dbReference type="SMART" id="SM00116">
    <property type="entry name" value="CBS"/>
    <property type="match status" value="2"/>
</dbReference>
<feature type="site" description="Catalytically relevant" evidence="7">
    <location>
        <position position="147"/>
    </location>
</feature>
<feature type="binding site" evidence="5">
    <location>
        <position position="77"/>
    </location>
    <ligand>
        <name>substrate</name>
    </ligand>
</feature>
<gene>
    <name evidence="11" type="ORF">GQN54_03945</name>
</gene>
<feature type="binding site" evidence="5">
    <location>
        <position position="268"/>
    </location>
    <ligand>
        <name>substrate</name>
    </ligand>
</feature>
<dbReference type="Pfam" id="PF00571">
    <property type="entry name" value="CBS"/>
    <property type="match status" value="2"/>
</dbReference>
<dbReference type="NCBIfam" id="TIGR00393">
    <property type="entry name" value="kpsF"/>
    <property type="match status" value="1"/>
</dbReference>
<evidence type="ECO:0000256" key="5">
    <source>
        <dbReference type="PIRSR" id="PIRSR004692-1"/>
    </source>
</evidence>
<organism evidence="11 12">
    <name type="scientific">Acidiluteibacter ferrifornacis</name>
    <dbReference type="NCBI Taxonomy" id="2692424"/>
    <lineage>
        <taxon>Bacteria</taxon>
        <taxon>Pseudomonadati</taxon>
        <taxon>Bacteroidota</taxon>
        <taxon>Flavobacteriia</taxon>
        <taxon>Flavobacteriales</taxon>
        <taxon>Cryomorphaceae</taxon>
        <taxon>Acidiluteibacter</taxon>
    </lineage>
</organism>
<dbReference type="RefSeq" id="WP_160632210.1">
    <property type="nucleotide sequence ID" value="NZ_WWNE01000004.1"/>
</dbReference>